<comment type="caution">
    <text evidence="3">The sequence shown here is derived from an EMBL/GenBank/DDBJ whole genome shotgun (WGS) entry which is preliminary data.</text>
</comment>
<evidence type="ECO:0000259" key="2">
    <source>
        <dbReference type="Pfam" id="PF18096"/>
    </source>
</evidence>
<dbReference type="InterPro" id="IPR041497">
    <property type="entry name" value="Thump-like"/>
</dbReference>
<keyword evidence="3" id="KW-0808">Transferase</keyword>
<accession>A0A7W3IQ60</accession>
<dbReference type="CDD" id="cd02440">
    <property type="entry name" value="AdoMet_MTases"/>
    <property type="match status" value="1"/>
</dbReference>
<dbReference type="Pfam" id="PF13649">
    <property type="entry name" value="Methyltransf_25"/>
    <property type="match status" value="1"/>
</dbReference>
<dbReference type="InterPro" id="IPR029063">
    <property type="entry name" value="SAM-dependent_MTases_sf"/>
</dbReference>
<feature type="domain" description="THUMP-like" evidence="2">
    <location>
        <begin position="306"/>
        <end position="378"/>
    </location>
</feature>
<dbReference type="RefSeq" id="WP_182558732.1">
    <property type="nucleotide sequence ID" value="NZ_JACGWT010000001.1"/>
</dbReference>
<sequence>MLPLGLTPEALAAAADETDPGSLGAGSRLRARFGAELAAAAVDQVVLRRRAWAKFGDAADGLFLTRDGLEQATRPAVADHHAVRLAATGATTVLDLGCGIGADALAFVRAGLRVIAVERDPRTAEIARANLDGTGAEVLTGDAEEVVDGLLGRVDAVYLDPARRAGSGRLWRVEDFTPPWALTTRLLDGSRPAAVKLGPALPHRLVPDGVEAEWVTDHGETVEVGLYAGPGVTPGRAALVMPDHRLVPDPGARVAVRPLGAVLIEPVGSVIRAGAIPTLAAALDAGLVADDLAYLTADTVPDTPFATAFAVREVLPWKEKMLRGWVRERAVGRLEIKVRGLDVDPAQLRKRLRPSGPGEATLIITRTPDGARVVVADRLG</sequence>
<dbReference type="GO" id="GO:0032259">
    <property type="term" value="P:methylation"/>
    <property type="evidence" value="ECO:0007669"/>
    <property type="project" value="UniProtKB-KW"/>
</dbReference>
<dbReference type="Proteomes" id="UP000523079">
    <property type="component" value="Unassembled WGS sequence"/>
</dbReference>
<dbReference type="AlphaFoldDB" id="A0A7W3IQ60"/>
<reference evidence="3 4" key="1">
    <citation type="submission" date="2020-07" db="EMBL/GenBank/DDBJ databases">
        <title>Sequencing the genomes of 1000 actinobacteria strains.</title>
        <authorList>
            <person name="Klenk H.-P."/>
        </authorList>
    </citation>
    <scope>NUCLEOTIDE SEQUENCE [LARGE SCALE GENOMIC DNA]</scope>
    <source>
        <strain evidence="3 4">DSM 100723</strain>
    </source>
</reference>
<evidence type="ECO:0000313" key="4">
    <source>
        <dbReference type="Proteomes" id="UP000523079"/>
    </source>
</evidence>
<dbReference type="Gene3D" id="3.40.50.150">
    <property type="entry name" value="Vaccinia Virus protein VP39"/>
    <property type="match status" value="1"/>
</dbReference>
<dbReference type="GO" id="GO:0008168">
    <property type="term" value="F:methyltransferase activity"/>
    <property type="evidence" value="ECO:0007669"/>
    <property type="project" value="UniProtKB-KW"/>
</dbReference>
<dbReference type="SUPFAM" id="SSF53335">
    <property type="entry name" value="S-adenosyl-L-methionine-dependent methyltransferases"/>
    <property type="match status" value="1"/>
</dbReference>
<dbReference type="Pfam" id="PF18096">
    <property type="entry name" value="Thump_like"/>
    <property type="match status" value="1"/>
</dbReference>
<evidence type="ECO:0000259" key="1">
    <source>
        <dbReference type="Pfam" id="PF13649"/>
    </source>
</evidence>
<organism evidence="3 4">
    <name type="scientific">Microlunatus kandeliicorticis</name>
    <dbReference type="NCBI Taxonomy" id="1759536"/>
    <lineage>
        <taxon>Bacteria</taxon>
        <taxon>Bacillati</taxon>
        <taxon>Actinomycetota</taxon>
        <taxon>Actinomycetes</taxon>
        <taxon>Propionibacteriales</taxon>
        <taxon>Propionibacteriaceae</taxon>
        <taxon>Microlunatus</taxon>
    </lineage>
</organism>
<feature type="domain" description="Methyltransferase" evidence="1">
    <location>
        <begin position="93"/>
        <end position="158"/>
    </location>
</feature>
<dbReference type="EMBL" id="JACGWT010000001">
    <property type="protein sequence ID" value="MBA8793196.1"/>
    <property type="molecule type" value="Genomic_DNA"/>
</dbReference>
<gene>
    <name evidence="3" type="ORF">FHX74_000790</name>
</gene>
<name>A0A7W3IQ60_9ACTN</name>
<dbReference type="PANTHER" id="PTHR14741">
    <property type="entry name" value="S-ADENOSYLMETHIONINE-DEPENDENT METHYLTRANSFERASE RELATED"/>
    <property type="match status" value="1"/>
</dbReference>
<proteinExistence type="predicted"/>
<protein>
    <submittedName>
        <fullName evidence="3">SAM-dependent methyltransferase</fullName>
    </submittedName>
</protein>
<evidence type="ECO:0000313" key="3">
    <source>
        <dbReference type="EMBL" id="MBA8793196.1"/>
    </source>
</evidence>
<keyword evidence="4" id="KW-1185">Reference proteome</keyword>
<dbReference type="InterPro" id="IPR041698">
    <property type="entry name" value="Methyltransf_25"/>
</dbReference>
<dbReference type="PANTHER" id="PTHR14741:SF32">
    <property type="entry name" value="TRIMETHYLGUANOSINE SYNTHASE"/>
    <property type="match status" value="1"/>
</dbReference>
<keyword evidence="3" id="KW-0489">Methyltransferase</keyword>